<dbReference type="CDD" id="cd02440">
    <property type="entry name" value="AdoMet_MTases"/>
    <property type="match status" value="1"/>
</dbReference>
<sequence>MTQPTVLPRRPDTPAEAYERFFVPAIFAPWAGELLRRAAPRAGERAFDLACDTGAVARHLAPLVGSAGRVVGLARSPEMLAVARGLPSLGGAASTWCAGDAATLPFADGAFDLALCQQGLQFVADRATAARELRRVLAPGGRTGVVVWRAAEHNPFFREVNETLARHTGGHAPLAPFSLGDEGELRSLLTDAGFRDVTVAQVALTVRFPCAADFLRLTVLSTAASLPGLTGPAGAGDPELVGALGHALSATLRAHRVGRGLAVPTAAQIAFAKSS</sequence>
<dbReference type="EMBL" id="CADCWN010000133">
    <property type="protein sequence ID" value="CAA9568478.1"/>
    <property type="molecule type" value="Genomic_DNA"/>
</dbReference>
<feature type="domain" description="Methyltransferase type 11" evidence="1">
    <location>
        <begin position="48"/>
        <end position="142"/>
    </location>
</feature>
<organism evidence="2">
    <name type="scientific">uncultured Thermomicrobiales bacterium</name>
    <dbReference type="NCBI Taxonomy" id="1645740"/>
    <lineage>
        <taxon>Bacteria</taxon>
        <taxon>Pseudomonadati</taxon>
        <taxon>Thermomicrobiota</taxon>
        <taxon>Thermomicrobia</taxon>
        <taxon>Thermomicrobiales</taxon>
        <taxon>environmental samples</taxon>
    </lineage>
</organism>
<gene>
    <name evidence="2" type="ORF">AVDCRST_MAG18-1710</name>
</gene>
<dbReference type="InterPro" id="IPR013216">
    <property type="entry name" value="Methyltransf_11"/>
</dbReference>
<proteinExistence type="predicted"/>
<evidence type="ECO:0000313" key="2">
    <source>
        <dbReference type="EMBL" id="CAA9568478.1"/>
    </source>
</evidence>
<dbReference type="GO" id="GO:0008757">
    <property type="term" value="F:S-adenosylmethionine-dependent methyltransferase activity"/>
    <property type="evidence" value="ECO:0007669"/>
    <property type="project" value="InterPro"/>
</dbReference>
<dbReference type="PANTHER" id="PTHR43591">
    <property type="entry name" value="METHYLTRANSFERASE"/>
    <property type="match status" value="1"/>
</dbReference>
<dbReference type="SUPFAM" id="SSF53335">
    <property type="entry name" value="S-adenosyl-L-methionine-dependent methyltransferases"/>
    <property type="match status" value="1"/>
</dbReference>
<evidence type="ECO:0000259" key="1">
    <source>
        <dbReference type="Pfam" id="PF08241"/>
    </source>
</evidence>
<dbReference type="Gene3D" id="3.40.50.150">
    <property type="entry name" value="Vaccinia Virus protein VP39"/>
    <property type="match status" value="1"/>
</dbReference>
<dbReference type="InterPro" id="IPR029063">
    <property type="entry name" value="SAM-dependent_MTases_sf"/>
</dbReference>
<accession>A0A6J4V437</accession>
<dbReference type="Pfam" id="PF08241">
    <property type="entry name" value="Methyltransf_11"/>
    <property type="match status" value="1"/>
</dbReference>
<reference evidence="2" key="1">
    <citation type="submission" date="2020-02" db="EMBL/GenBank/DDBJ databases">
        <authorList>
            <person name="Meier V. D."/>
        </authorList>
    </citation>
    <scope>NUCLEOTIDE SEQUENCE</scope>
    <source>
        <strain evidence="2">AVDCRST_MAG18</strain>
    </source>
</reference>
<dbReference type="PANTHER" id="PTHR43591:SF24">
    <property type="entry name" value="2-METHOXY-6-POLYPRENYL-1,4-BENZOQUINOL METHYLASE, MITOCHONDRIAL"/>
    <property type="match status" value="1"/>
</dbReference>
<protein>
    <recommendedName>
        <fullName evidence="1">Methyltransferase type 11 domain-containing protein</fullName>
    </recommendedName>
</protein>
<name>A0A6J4V437_9BACT</name>
<dbReference type="AlphaFoldDB" id="A0A6J4V437"/>